<organism evidence="2 3">
    <name type="scientific">Luteolibacter ambystomatis</name>
    <dbReference type="NCBI Taxonomy" id="2824561"/>
    <lineage>
        <taxon>Bacteria</taxon>
        <taxon>Pseudomonadati</taxon>
        <taxon>Verrucomicrobiota</taxon>
        <taxon>Verrucomicrobiia</taxon>
        <taxon>Verrucomicrobiales</taxon>
        <taxon>Verrucomicrobiaceae</taxon>
        <taxon>Luteolibacter</taxon>
    </lineage>
</organism>
<evidence type="ECO:0008006" key="4">
    <source>
        <dbReference type="Google" id="ProtNLM"/>
    </source>
</evidence>
<protein>
    <recommendedName>
        <fullName evidence="4">Tetratricopeptide repeat protein</fullName>
    </recommendedName>
</protein>
<gene>
    <name evidence="2" type="ORF">KBB96_17770</name>
</gene>
<feature type="signal peptide" evidence="1">
    <location>
        <begin position="1"/>
        <end position="21"/>
    </location>
</feature>
<keyword evidence="1" id="KW-0732">Signal</keyword>
<accession>A0A975G9B0</accession>
<dbReference type="AlphaFoldDB" id="A0A975G9B0"/>
<name>A0A975G9B0_9BACT</name>
<dbReference type="EMBL" id="CP073100">
    <property type="protein sequence ID" value="QUE50695.1"/>
    <property type="molecule type" value="Genomic_DNA"/>
</dbReference>
<proteinExistence type="predicted"/>
<keyword evidence="3" id="KW-1185">Reference proteome</keyword>
<dbReference type="KEGG" id="lamb:KBB96_17770"/>
<dbReference type="Proteomes" id="UP000676169">
    <property type="component" value="Chromosome"/>
</dbReference>
<evidence type="ECO:0000313" key="2">
    <source>
        <dbReference type="EMBL" id="QUE50695.1"/>
    </source>
</evidence>
<evidence type="ECO:0000256" key="1">
    <source>
        <dbReference type="SAM" id="SignalP"/>
    </source>
</evidence>
<feature type="chain" id="PRO_5037998279" description="Tetratricopeptide repeat protein" evidence="1">
    <location>
        <begin position="22"/>
        <end position="311"/>
    </location>
</feature>
<dbReference type="RefSeq" id="WP_211630835.1">
    <property type="nucleotide sequence ID" value="NZ_CP073100.1"/>
</dbReference>
<reference evidence="2" key="1">
    <citation type="submission" date="2021-04" db="EMBL/GenBank/DDBJ databases">
        <title>Luteolibacter sp. 32A isolated from the skin of an Anderson's salamander (Ambystoma andersonii).</title>
        <authorList>
            <person name="Spergser J."/>
            <person name="Busse H.-J."/>
        </authorList>
    </citation>
    <scope>NUCLEOTIDE SEQUENCE</scope>
    <source>
        <strain evidence="2">32A</strain>
    </source>
</reference>
<sequence>MRRFLGRVLLFWLVSAGMLHAEPSAPAPQAAVRAYLISEKGEFQEVWMIAAGDGIYHCREAEKSAVVKDVPAAGVKSVYFFQPAALKDAMELYRGRKYKEARESFAAVKAAYQAIHGVPENPSVIAGFYELECLRQMDDPEALAKALQAYRSDGLIRDCQLRQMEIHVFWDAMRSKNWEKLDAMAIERAGEELPGYQRAQISYCHGVALENLGKPIEALDAYNTAMTADGGASETVARQAALNALRIYKADPDVQTAIRRWGSEDESRDVPGRQRLLEAAALARLFEETLGAGQPLPGPYKEFLKYGAGSP</sequence>
<evidence type="ECO:0000313" key="3">
    <source>
        <dbReference type="Proteomes" id="UP000676169"/>
    </source>
</evidence>